<reference evidence="6" key="2">
    <citation type="journal article" date="2021" name="PeerJ">
        <title>Extensive microbial diversity within the chicken gut microbiome revealed by metagenomics and culture.</title>
        <authorList>
            <person name="Gilroy R."/>
            <person name="Ravi A."/>
            <person name="Getino M."/>
            <person name="Pursley I."/>
            <person name="Horton D.L."/>
            <person name="Alikhan N.F."/>
            <person name="Baker D."/>
            <person name="Gharbi K."/>
            <person name="Hall N."/>
            <person name="Watson M."/>
            <person name="Adriaenssens E.M."/>
            <person name="Foster-Nyarko E."/>
            <person name="Jarju S."/>
            <person name="Secka A."/>
            <person name="Antonio M."/>
            <person name="Oren A."/>
            <person name="Chaudhuri R.R."/>
            <person name="La Ragione R."/>
            <person name="Hildebrand F."/>
            <person name="Pallen M.J."/>
        </authorList>
    </citation>
    <scope>NUCLEOTIDE SEQUENCE</scope>
    <source>
        <strain evidence="6">CHK193-30670</strain>
    </source>
</reference>
<dbReference type="Gene3D" id="1.10.287.110">
    <property type="entry name" value="DnaJ domain"/>
    <property type="match status" value="1"/>
</dbReference>
<gene>
    <name evidence="6" type="ORF">IAB68_05760</name>
</gene>
<keyword evidence="2" id="KW-0346">Stress response</keyword>
<organism evidence="6 7">
    <name type="scientific">Candidatus Aphodocola excrementigallinarum</name>
    <dbReference type="NCBI Taxonomy" id="2840670"/>
    <lineage>
        <taxon>Bacteria</taxon>
        <taxon>Bacillati</taxon>
        <taxon>Bacillota</taxon>
        <taxon>Bacilli</taxon>
        <taxon>Candidatus Aphodocola</taxon>
    </lineage>
</organism>
<evidence type="ECO:0000313" key="7">
    <source>
        <dbReference type="Proteomes" id="UP000824074"/>
    </source>
</evidence>
<dbReference type="GO" id="GO:0051082">
    <property type="term" value="F:unfolded protein binding"/>
    <property type="evidence" value="ECO:0007669"/>
    <property type="project" value="TreeGrafter"/>
</dbReference>
<evidence type="ECO:0000313" key="6">
    <source>
        <dbReference type="EMBL" id="HIU40786.1"/>
    </source>
</evidence>
<evidence type="ECO:0000256" key="2">
    <source>
        <dbReference type="ARBA" id="ARBA00023016"/>
    </source>
</evidence>
<dbReference type="SUPFAM" id="SSF46565">
    <property type="entry name" value="Chaperone J-domain"/>
    <property type="match status" value="1"/>
</dbReference>
<reference evidence="6" key="1">
    <citation type="submission" date="2020-10" db="EMBL/GenBank/DDBJ databases">
        <authorList>
            <person name="Gilroy R."/>
        </authorList>
    </citation>
    <scope>NUCLEOTIDE SEQUENCE</scope>
    <source>
        <strain evidence="6">CHK193-30670</strain>
    </source>
</reference>
<accession>A0A9D1IQA6</accession>
<evidence type="ECO:0000259" key="5">
    <source>
        <dbReference type="PROSITE" id="PS50076"/>
    </source>
</evidence>
<keyword evidence="4" id="KW-0812">Transmembrane</keyword>
<dbReference type="PRINTS" id="PR00625">
    <property type="entry name" value="JDOMAIN"/>
</dbReference>
<dbReference type="InterPro" id="IPR001623">
    <property type="entry name" value="DnaJ_domain"/>
</dbReference>
<dbReference type="PANTHER" id="PTHR43096:SF52">
    <property type="entry name" value="DNAJ HOMOLOG 1, MITOCHONDRIAL-RELATED"/>
    <property type="match status" value="1"/>
</dbReference>
<dbReference type="GO" id="GO:0005737">
    <property type="term" value="C:cytoplasm"/>
    <property type="evidence" value="ECO:0007669"/>
    <property type="project" value="TreeGrafter"/>
</dbReference>
<dbReference type="PROSITE" id="PS50076">
    <property type="entry name" value="DNAJ_2"/>
    <property type="match status" value="1"/>
</dbReference>
<feature type="transmembrane region" description="Helical" evidence="4">
    <location>
        <begin position="161"/>
        <end position="184"/>
    </location>
</feature>
<protein>
    <submittedName>
        <fullName evidence="6">DnaJ domain-containing protein</fullName>
    </submittedName>
</protein>
<feature type="transmembrane region" description="Helical" evidence="4">
    <location>
        <begin position="196"/>
        <end position="216"/>
    </location>
</feature>
<dbReference type="EMBL" id="DVMT01000058">
    <property type="protein sequence ID" value="HIU40786.1"/>
    <property type="molecule type" value="Genomic_DNA"/>
</dbReference>
<dbReference type="GO" id="GO:0006260">
    <property type="term" value="P:DNA replication"/>
    <property type="evidence" value="ECO:0007669"/>
    <property type="project" value="UniProtKB-KW"/>
</dbReference>
<keyword evidence="3" id="KW-0143">Chaperone</keyword>
<keyword evidence="4" id="KW-1133">Transmembrane helix</keyword>
<feature type="domain" description="J" evidence="5">
    <location>
        <begin position="6"/>
        <end position="70"/>
    </location>
</feature>
<dbReference type="Pfam" id="PF00226">
    <property type="entry name" value="DnaJ"/>
    <property type="match status" value="1"/>
</dbReference>
<proteinExistence type="predicted"/>
<dbReference type="GO" id="GO:0042026">
    <property type="term" value="P:protein refolding"/>
    <property type="evidence" value="ECO:0007669"/>
    <property type="project" value="TreeGrafter"/>
</dbReference>
<dbReference type="SMART" id="SM00271">
    <property type="entry name" value="DnaJ"/>
    <property type="match status" value="1"/>
</dbReference>
<dbReference type="AlphaFoldDB" id="A0A9D1IQA6"/>
<evidence type="ECO:0000256" key="3">
    <source>
        <dbReference type="ARBA" id="ARBA00023186"/>
    </source>
</evidence>
<dbReference type="InterPro" id="IPR036869">
    <property type="entry name" value="J_dom_sf"/>
</dbReference>
<evidence type="ECO:0000256" key="1">
    <source>
        <dbReference type="ARBA" id="ARBA00022705"/>
    </source>
</evidence>
<dbReference type="CDD" id="cd06257">
    <property type="entry name" value="DnaJ"/>
    <property type="match status" value="1"/>
</dbReference>
<dbReference type="Proteomes" id="UP000824074">
    <property type="component" value="Unassembled WGS sequence"/>
</dbReference>
<sequence>MNTTFNYYELLGVSENASSEEIKEAYKKQMKKWHPDINKSSDAVNMSAKINEAKEVLLDDLKRKDYDQYLKDKVNENYNRYTQRKANSTNTNNTNNVYEDVKVTKWQYLKDWLKYATVSKLRKLIGLIGVLIESFFCWLIKIMLIITAYICTIGSSIIRMIYGYIAPILGILGVLFIVMCFVNGFNETINDNPGSLTAIIVIVLVYVLSFILPVLAKSILSVKVFDILYNKIDINLFKKCVGYKD</sequence>
<name>A0A9D1IQA6_9FIRM</name>
<dbReference type="PANTHER" id="PTHR43096">
    <property type="entry name" value="DNAJ HOMOLOG 1, MITOCHONDRIAL-RELATED"/>
    <property type="match status" value="1"/>
</dbReference>
<evidence type="ECO:0000256" key="4">
    <source>
        <dbReference type="SAM" id="Phobius"/>
    </source>
</evidence>
<comment type="caution">
    <text evidence="6">The sequence shown here is derived from an EMBL/GenBank/DDBJ whole genome shotgun (WGS) entry which is preliminary data.</text>
</comment>
<keyword evidence="4" id="KW-0472">Membrane</keyword>
<feature type="transmembrane region" description="Helical" evidence="4">
    <location>
        <begin position="124"/>
        <end position="149"/>
    </location>
</feature>
<keyword evidence="1" id="KW-0235">DNA replication</keyword>